<evidence type="ECO:0000256" key="3">
    <source>
        <dbReference type="ARBA" id="ARBA00023082"/>
    </source>
</evidence>
<dbReference type="EMBL" id="DXCF01000019">
    <property type="protein sequence ID" value="HIZ09562.1"/>
    <property type="molecule type" value="Genomic_DNA"/>
</dbReference>
<evidence type="ECO:0000256" key="1">
    <source>
        <dbReference type="ARBA" id="ARBA00007788"/>
    </source>
</evidence>
<dbReference type="PRINTS" id="PR00046">
    <property type="entry name" value="SIGMA70FCT"/>
</dbReference>
<dbReference type="SUPFAM" id="SSF88659">
    <property type="entry name" value="Sigma3 and sigma4 domains of RNA polymerase sigma factors"/>
    <property type="match status" value="1"/>
</dbReference>
<evidence type="ECO:0000256" key="4">
    <source>
        <dbReference type="ARBA" id="ARBA00023125"/>
    </source>
</evidence>
<dbReference type="PIRSF" id="PIRSF000770">
    <property type="entry name" value="RNA_pol_sigma-SigE/K"/>
    <property type="match status" value="1"/>
</dbReference>
<accession>A0A9D2D6K0</accession>
<dbReference type="NCBIfam" id="TIGR02937">
    <property type="entry name" value="sigma70-ECF"/>
    <property type="match status" value="1"/>
</dbReference>
<gene>
    <name evidence="7" type="primary">sigK</name>
    <name evidence="7" type="ORF">H9726_03645</name>
</gene>
<dbReference type="InterPro" id="IPR007630">
    <property type="entry name" value="RNA_pol_sigma70_r4"/>
</dbReference>
<dbReference type="Proteomes" id="UP000824025">
    <property type="component" value="Unassembled WGS sequence"/>
</dbReference>
<keyword evidence="5" id="KW-0804">Transcription</keyword>
<dbReference type="Gene3D" id="1.20.120.1810">
    <property type="match status" value="1"/>
</dbReference>
<comment type="caution">
    <text evidence="7">The sequence shown here is derived from an EMBL/GenBank/DDBJ whole genome shotgun (WGS) entry which is preliminary data.</text>
</comment>
<dbReference type="InterPro" id="IPR007627">
    <property type="entry name" value="RNA_pol_sigma70_r2"/>
</dbReference>
<comment type="similarity">
    <text evidence="1">Belongs to the sigma-70 factor family.</text>
</comment>
<dbReference type="InterPro" id="IPR014284">
    <property type="entry name" value="RNA_pol_sigma-70_dom"/>
</dbReference>
<evidence type="ECO:0000256" key="5">
    <source>
        <dbReference type="ARBA" id="ARBA00023163"/>
    </source>
</evidence>
<dbReference type="NCBIfam" id="NF004471">
    <property type="entry name" value="PRK05803.1"/>
    <property type="match status" value="1"/>
</dbReference>
<sequence>MFFEFLNILFGKLLFFTSAVSGKGSFPKPLPPEEEAEYLRRAREGDKAAKDALVRHNMRLVAHIVKKYSGAAETDDLISVGSIGLIKAIDTYRPGRGTQLATYTARCIENEILMLIRSNKKHRNTVYLSDPVGVDKEGNELTLMDLLFEKEEGVFRTVESRLVKEKFMRLLQDTLSEREYTVLCLRYGLKGGAPMPQREVAAFLKISRSYISRIEKRAIERVRGRIDRSDYT</sequence>
<keyword evidence="2" id="KW-0805">Transcription regulation</keyword>
<dbReference type="AlphaFoldDB" id="A0A9D2D6K0"/>
<dbReference type="GO" id="GO:0016987">
    <property type="term" value="F:sigma factor activity"/>
    <property type="evidence" value="ECO:0007669"/>
    <property type="project" value="UniProtKB-KW"/>
</dbReference>
<dbReference type="GO" id="GO:0006352">
    <property type="term" value="P:DNA-templated transcription initiation"/>
    <property type="evidence" value="ECO:0007669"/>
    <property type="project" value="InterPro"/>
</dbReference>
<dbReference type="GO" id="GO:0003677">
    <property type="term" value="F:DNA binding"/>
    <property type="evidence" value="ECO:0007669"/>
    <property type="project" value="UniProtKB-KW"/>
</dbReference>
<dbReference type="InterPro" id="IPR013325">
    <property type="entry name" value="RNA_pol_sigma_r2"/>
</dbReference>
<organism evidence="7 8">
    <name type="scientific">Candidatus Borkfalkia avicola</name>
    <dbReference type="NCBI Taxonomy" id="2838503"/>
    <lineage>
        <taxon>Bacteria</taxon>
        <taxon>Bacillati</taxon>
        <taxon>Bacillota</taxon>
        <taxon>Clostridia</taxon>
        <taxon>Christensenellales</taxon>
        <taxon>Christensenellaceae</taxon>
        <taxon>Candidatus Borkfalkia</taxon>
    </lineage>
</organism>
<evidence type="ECO:0000313" key="8">
    <source>
        <dbReference type="Proteomes" id="UP000824025"/>
    </source>
</evidence>
<evidence type="ECO:0000256" key="2">
    <source>
        <dbReference type="ARBA" id="ARBA00023015"/>
    </source>
</evidence>
<feature type="domain" description="RNA polymerase sigma-70" evidence="6">
    <location>
        <begin position="76"/>
        <end position="89"/>
    </location>
</feature>
<reference evidence="7" key="1">
    <citation type="journal article" date="2021" name="PeerJ">
        <title>Extensive microbial diversity within the chicken gut microbiome revealed by metagenomics and culture.</title>
        <authorList>
            <person name="Gilroy R."/>
            <person name="Ravi A."/>
            <person name="Getino M."/>
            <person name="Pursley I."/>
            <person name="Horton D.L."/>
            <person name="Alikhan N.F."/>
            <person name="Baker D."/>
            <person name="Gharbi K."/>
            <person name="Hall N."/>
            <person name="Watson M."/>
            <person name="Adriaenssens E.M."/>
            <person name="Foster-Nyarko E."/>
            <person name="Jarju S."/>
            <person name="Secka A."/>
            <person name="Antonio M."/>
            <person name="Oren A."/>
            <person name="Chaudhuri R.R."/>
            <person name="La Ragione R."/>
            <person name="Hildebrand F."/>
            <person name="Pallen M.J."/>
        </authorList>
    </citation>
    <scope>NUCLEOTIDE SEQUENCE</scope>
    <source>
        <strain evidence="7">CHK192-19661</strain>
    </source>
</reference>
<dbReference type="Pfam" id="PF04542">
    <property type="entry name" value="Sigma70_r2"/>
    <property type="match status" value="1"/>
</dbReference>
<dbReference type="InterPro" id="IPR050813">
    <property type="entry name" value="Sigma-70_Factor"/>
</dbReference>
<dbReference type="SUPFAM" id="SSF88946">
    <property type="entry name" value="Sigma2 domain of RNA polymerase sigma factors"/>
    <property type="match status" value="1"/>
</dbReference>
<dbReference type="PANTHER" id="PTHR30376">
    <property type="entry name" value="SIGMA FACTOR RPOH HEAT SHOCK RELATED"/>
    <property type="match status" value="1"/>
</dbReference>
<name>A0A9D2D6K0_9FIRM</name>
<reference evidence="7" key="2">
    <citation type="submission" date="2021-04" db="EMBL/GenBank/DDBJ databases">
        <authorList>
            <person name="Gilroy R."/>
        </authorList>
    </citation>
    <scope>NUCLEOTIDE SEQUENCE</scope>
    <source>
        <strain evidence="7">CHK192-19661</strain>
    </source>
</reference>
<protein>
    <submittedName>
        <fullName evidence="7">RNA polymerase sporulation sigma factor SigK</fullName>
    </submittedName>
</protein>
<dbReference type="InterPro" id="IPR013324">
    <property type="entry name" value="RNA_pol_sigma_r3/r4-like"/>
</dbReference>
<dbReference type="Gene3D" id="1.10.10.10">
    <property type="entry name" value="Winged helix-like DNA-binding domain superfamily/Winged helix DNA-binding domain"/>
    <property type="match status" value="1"/>
</dbReference>
<dbReference type="InterPro" id="IPR000943">
    <property type="entry name" value="RNA_pol_sigma70"/>
</dbReference>
<keyword evidence="4" id="KW-0238">DNA-binding</keyword>
<dbReference type="PROSITE" id="PS00715">
    <property type="entry name" value="SIGMA70_1"/>
    <property type="match status" value="1"/>
</dbReference>
<evidence type="ECO:0000259" key="6">
    <source>
        <dbReference type="PROSITE" id="PS00715"/>
    </source>
</evidence>
<dbReference type="InterPro" id="IPR036388">
    <property type="entry name" value="WH-like_DNA-bd_sf"/>
</dbReference>
<proteinExistence type="inferred from homology"/>
<dbReference type="CDD" id="cd06171">
    <property type="entry name" value="Sigma70_r4"/>
    <property type="match status" value="1"/>
</dbReference>
<dbReference type="PANTHER" id="PTHR30376:SF3">
    <property type="entry name" value="RNA POLYMERASE SIGMA FACTOR RPOH"/>
    <property type="match status" value="1"/>
</dbReference>
<dbReference type="Pfam" id="PF04545">
    <property type="entry name" value="Sigma70_r4"/>
    <property type="match status" value="1"/>
</dbReference>
<evidence type="ECO:0000313" key="7">
    <source>
        <dbReference type="EMBL" id="HIZ09562.1"/>
    </source>
</evidence>
<keyword evidence="3" id="KW-0731">Sigma factor</keyword>